<dbReference type="AlphaFoldDB" id="A0AAN8PKS5"/>
<feature type="domain" description="SCP" evidence="1">
    <location>
        <begin position="24"/>
        <end position="164"/>
    </location>
</feature>
<evidence type="ECO:0000313" key="2">
    <source>
        <dbReference type="EMBL" id="KAK6636722.1"/>
    </source>
</evidence>
<dbReference type="PANTHER" id="PTHR10334">
    <property type="entry name" value="CYSTEINE-RICH SECRETORY PROTEIN-RELATED"/>
    <property type="match status" value="1"/>
</dbReference>
<organism evidence="2 5">
    <name type="scientific">Polyplax serrata</name>
    <name type="common">Common mouse louse</name>
    <dbReference type="NCBI Taxonomy" id="468196"/>
    <lineage>
        <taxon>Eukaryota</taxon>
        <taxon>Metazoa</taxon>
        <taxon>Ecdysozoa</taxon>
        <taxon>Arthropoda</taxon>
        <taxon>Hexapoda</taxon>
        <taxon>Insecta</taxon>
        <taxon>Pterygota</taxon>
        <taxon>Neoptera</taxon>
        <taxon>Paraneoptera</taxon>
        <taxon>Psocodea</taxon>
        <taxon>Troctomorpha</taxon>
        <taxon>Phthiraptera</taxon>
        <taxon>Anoplura</taxon>
        <taxon>Polyplacidae</taxon>
        <taxon>Polyplax</taxon>
    </lineage>
</organism>
<dbReference type="CDD" id="cd05382">
    <property type="entry name" value="CAP_GAPR1-like"/>
    <property type="match status" value="1"/>
</dbReference>
<dbReference type="InterPro" id="IPR001283">
    <property type="entry name" value="CRISP-related"/>
</dbReference>
<dbReference type="Gene3D" id="3.40.33.10">
    <property type="entry name" value="CAP"/>
    <property type="match status" value="1"/>
</dbReference>
<comment type="caution">
    <text evidence="2">The sequence shown here is derived from an EMBL/GenBank/DDBJ whole genome shotgun (WGS) entry which is preliminary data.</text>
</comment>
<evidence type="ECO:0000259" key="1">
    <source>
        <dbReference type="SMART" id="SM00198"/>
    </source>
</evidence>
<gene>
    <name evidence="2" type="ORF">RUM43_010385</name>
    <name evidence="3" type="ORF">RUM44_012556</name>
</gene>
<accession>A0AAN8PKS5</accession>
<dbReference type="Proteomes" id="UP001359485">
    <property type="component" value="Unassembled WGS sequence"/>
</dbReference>
<name>A0AAN8PKS5_POLSC</name>
<dbReference type="SUPFAM" id="SSF55797">
    <property type="entry name" value="PR-1-like"/>
    <property type="match status" value="1"/>
</dbReference>
<dbReference type="SMART" id="SM00198">
    <property type="entry name" value="SCP"/>
    <property type="match status" value="1"/>
</dbReference>
<dbReference type="Pfam" id="PF00188">
    <property type="entry name" value="CAP"/>
    <property type="match status" value="1"/>
</dbReference>
<dbReference type="InterPro" id="IPR014044">
    <property type="entry name" value="CAP_dom"/>
</dbReference>
<dbReference type="EMBL" id="JAWJWE010000004">
    <property type="protein sequence ID" value="KAK6636722.1"/>
    <property type="molecule type" value="Genomic_DNA"/>
</dbReference>
<evidence type="ECO:0000313" key="5">
    <source>
        <dbReference type="Proteomes" id="UP001372834"/>
    </source>
</evidence>
<dbReference type="EMBL" id="JAWJWF010000001">
    <property type="protein sequence ID" value="KAK6640858.1"/>
    <property type="molecule type" value="Genomic_DNA"/>
</dbReference>
<dbReference type="Proteomes" id="UP001372834">
    <property type="component" value="Unassembled WGS sequence"/>
</dbReference>
<reference evidence="2 5" key="1">
    <citation type="submission" date="2023-10" db="EMBL/GenBank/DDBJ databases">
        <title>Genomes of two closely related lineages of the louse Polyplax serrata with different host specificities.</title>
        <authorList>
            <person name="Martinu J."/>
            <person name="Tarabai H."/>
            <person name="Stefka J."/>
            <person name="Hypsa V."/>
        </authorList>
    </citation>
    <scope>NUCLEOTIDE SEQUENCE [LARGE SCALE GENOMIC DNA]</scope>
    <source>
        <strain evidence="3">98ZLc_SE</strain>
        <strain evidence="2">HR10_N</strain>
    </source>
</reference>
<dbReference type="InterPro" id="IPR035940">
    <property type="entry name" value="CAP_sf"/>
</dbReference>
<dbReference type="PROSITE" id="PS01009">
    <property type="entry name" value="CRISP_1"/>
    <property type="match status" value="1"/>
</dbReference>
<dbReference type="PRINTS" id="PR00837">
    <property type="entry name" value="V5TPXLIKE"/>
</dbReference>
<evidence type="ECO:0000313" key="3">
    <source>
        <dbReference type="EMBL" id="KAK6640858.1"/>
    </source>
</evidence>
<sequence length="184" mass="20889">MLSTRPFKKLSNINDTTTDWYASDFVTECLCWHNVYRQRHRSPPLTLCPELCNSAQEWANTLAHMNLFFYRPNAKHVGQNIYCKLNVKEASDVTGQEVAGYWYRACRYYNFLGEPKVLNANVNAGHFTQLVWASTSDVGIGIARTRGGKVMVVANYRPPGNTTGEFQKNVFLPVLDKMGNPCLD</sequence>
<dbReference type="InterPro" id="IPR034113">
    <property type="entry name" value="SCP_GAPR1-like"/>
</dbReference>
<keyword evidence="4" id="KW-1185">Reference proteome</keyword>
<proteinExistence type="predicted"/>
<dbReference type="GO" id="GO:0005576">
    <property type="term" value="C:extracellular region"/>
    <property type="evidence" value="ECO:0007669"/>
    <property type="project" value="UniProtKB-SubCell"/>
</dbReference>
<dbReference type="InterPro" id="IPR018244">
    <property type="entry name" value="Allrgn_V5/Tpx1_CS"/>
</dbReference>
<dbReference type="FunFam" id="3.40.33.10:FF:000010">
    <property type="entry name" value="Predicted protein"/>
    <property type="match status" value="1"/>
</dbReference>
<evidence type="ECO:0000313" key="4">
    <source>
        <dbReference type="Proteomes" id="UP001359485"/>
    </source>
</evidence>
<protein>
    <recommendedName>
        <fullName evidence="1">SCP domain-containing protein</fullName>
    </recommendedName>
</protein>